<protein>
    <submittedName>
        <fullName evidence="5">Nucleosome assembly protein 1-like 1 isoform X2</fullName>
    </submittedName>
</protein>
<feature type="region of interest" description="Disordered" evidence="3">
    <location>
        <begin position="336"/>
        <end position="383"/>
    </location>
</feature>
<dbReference type="Pfam" id="PF00956">
    <property type="entry name" value="NAP"/>
    <property type="match status" value="1"/>
</dbReference>
<dbReference type="RefSeq" id="XP_065647909.1">
    <property type="nucleotide sequence ID" value="XM_065791837.1"/>
</dbReference>
<sequence length="383" mass="43970">MSSETKRDPTEGYSTEELMKNPQLMAAVQAQLNGLVGEGTGYIETLPKCVRRRINALKNIQVDFAKIEGKFYEEAHLLEMKYAEIFKPLYDKRKDIVNALYEPTEEESKWVEPGEESPEEATKNDEKSDEEKLAEKVLSNLKVDENTKGIPEFWLTAMKNIEILSEMIQEHDEPILKHLIDIKLLFTGKAEGDTSDSTMGFVLEFVFSPNEYFTNSVLTKTYRMKSEPDADDPFSFEGPDIVSSTGCKIDWNPNKNVTQKQVKKKQKHKGRGQTRIVTKTVQNDSFFNFFDPPEVTEEEEELDEETEAILAADFEIGHFFRERLIPKAVLYFTGEAIDEDSDDEFEDEEGDDDENEDDEDDDEENDPDYKPVAGDKPQECKQQ</sequence>
<comment type="similarity">
    <text evidence="1 2">Belongs to the nucleosome assembly protein (NAP) family.</text>
</comment>
<evidence type="ECO:0000256" key="2">
    <source>
        <dbReference type="RuleBase" id="RU003876"/>
    </source>
</evidence>
<accession>A0ABM4BG03</accession>
<evidence type="ECO:0000313" key="4">
    <source>
        <dbReference type="Proteomes" id="UP001652625"/>
    </source>
</evidence>
<name>A0ABM4BG03_HYDVU</name>
<dbReference type="GeneID" id="100198755"/>
<evidence type="ECO:0000256" key="1">
    <source>
        <dbReference type="ARBA" id="ARBA00009947"/>
    </source>
</evidence>
<dbReference type="InterPro" id="IPR037231">
    <property type="entry name" value="NAP-like_sf"/>
</dbReference>
<organism evidence="4 5">
    <name type="scientific">Hydra vulgaris</name>
    <name type="common">Hydra</name>
    <name type="synonym">Hydra attenuata</name>
    <dbReference type="NCBI Taxonomy" id="6087"/>
    <lineage>
        <taxon>Eukaryota</taxon>
        <taxon>Metazoa</taxon>
        <taxon>Cnidaria</taxon>
        <taxon>Hydrozoa</taxon>
        <taxon>Hydroidolina</taxon>
        <taxon>Anthoathecata</taxon>
        <taxon>Aplanulata</taxon>
        <taxon>Hydridae</taxon>
        <taxon>Hydra</taxon>
    </lineage>
</organism>
<feature type="compositionally biased region" description="Acidic residues" evidence="3">
    <location>
        <begin position="336"/>
        <end position="366"/>
    </location>
</feature>
<feature type="region of interest" description="Disordered" evidence="3">
    <location>
        <begin position="104"/>
        <end position="131"/>
    </location>
</feature>
<dbReference type="Gene3D" id="3.30.1120.90">
    <property type="entry name" value="Nucleosome assembly protein"/>
    <property type="match status" value="1"/>
</dbReference>
<dbReference type="SUPFAM" id="SSF143113">
    <property type="entry name" value="NAP-like"/>
    <property type="match status" value="1"/>
</dbReference>
<dbReference type="Gene3D" id="1.20.5.1500">
    <property type="match status" value="1"/>
</dbReference>
<evidence type="ECO:0000256" key="3">
    <source>
        <dbReference type="SAM" id="MobiDB-lite"/>
    </source>
</evidence>
<reference evidence="5" key="2">
    <citation type="submission" date="2025-08" db="UniProtKB">
        <authorList>
            <consortium name="RefSeq"/>
        </authorList>
    </citation>
    <scope>IDENTIFICATION</scope>
</reference>
<feature type="compositionally biased region" description="Basic and acidic residues" evidence="3">
    <location>
        <begin position="120"/>
        <end position="131"/>
    </location>
</feature>
<gene>
    <name evidence="5" type="primary">LOC100198755</name>
</gene>
<dbReference type="Proteomes" id="UP001652625">
    <property type="component" value="Chromosome 02"/>
</dbReference>
<evidence type="ECO:0000313" key="5">
    <source>
        <dbReference type="RefSeq" id="XP_065647909.1"/>
    </source>
</evidence>
<dbReference type="PANTHER" id="PTHR11875">
    <property type="entry name" value="TESTIS-SPECIFIC Y-ENCODED PROTEIN"/>
    <property type="match status" value="1"/>
</dbReference>
<reference evidence="4" key="1">
    <citation type="submission" date="2025-05" db="UniProtKB">
        <authorList>
            <consortium name="RefSeq"/>
        </authorList>
    </citation>
    <scope>NUCLEOTIDE SEQUENCE [LARGE SCALE GENOMIC DNA]</scope>
</reference>
<proteinExistence type="inferred from homology"/>
<keyword evidence="4" id="KW-1185">Reference proteome</keyword>
<dbReference type="InterPro" id="IPR002164">
    <property type="entry name" value="NAP_family"/>
</dbReference>